<feature type="domain" description="GGDEF" evidence="5">
    <location>
        <begin position="947"/>
        <end position="1082"/>
    </location>
</feature>
<dbReference type="PANTHER" id="PTHR44757">
    <property type="entry name" value="DIGUANYLATE CYCLASE DGCP"/>
    <property type="match status" value="1"/>
</dbReference>
<dbReference type="InterPro" id="IPR029787">
    <property type="entry name" value="Nucleotide_cyclase"/>
</dbReference>
<dbReference type="CDD" id="cd01949">
    <property type="entry name" value="GGDEF"/>
    <property type="match status" value="1"/>
</dbReference>
<dbReference type="InterPro" id="IPR043128">
    <property type="entry name" value="Rev_trsase/Diguanyl_cyclase"/>
</dbReference>
<evidence type="ECO:0000256" key="1">
    <source>
        <dbReference type="SAM" id="Phobius"/>
    </source>
</evidence>
<name>A0ABY7GQ58_9GAMM</name>
<dbReference type="InterPro" id="IPR000014">
    <property type="entry name" value="PAS"/>
</dbReference>
<dbReference type="Proteomes" id="UP001162780">
    <property type="component" value="Chromosome"/>
</dbReference>
<evidence type="ECO:0000259" key="3">
    <source>
        <dbReference type="PROSITE" id="PS50113"/>
    </source>
</evidence>
<feature type="domain" description="PAS" evidence="2">
    <location>
        <begin position="286"/>
        <end position="356"/>
    </location>
</feature>
<dbReference type="InterPro" id="IPR013655">
    <property type="entry name" value="PAS_fold_3"/>
</dbReference>
<dbReference type="InterPro" id="IPR003660">
    <property type="entry name" value="HAMP_dom"/>
</dbReference>
<dbReference type="Pfam" id="PF13426">
    <property type="entry name" value="PAS_9"/>
    <property type="match status" value="2"/>
</dbReference>
<dbReference type="SUPFAM" id="SSF55785">
    <property type="entry name" value="PYP-like sensor domain (PAS domain)"/>
    <property type="match status" value="5"/>
</dbReference>
<evidence type="ECO:0000259" key="2">
    <source>
        <dbReference type="PROSITE" id="PS50112"/>
    </source>
</evidence>
<keyword evidence="1" id="KW-0472">Membrane</keyword>
<dbReference type="PROSITE" id="PS50887">
    <property type="entry name" value="GGDEF"/>
    <property type="match status" value="1"/>
</dbReference>
<dbReference type="Gene3D" id="6.10.340.10">
    <property type="match status" value="1"/>
</dbReference>
<keyword evidence="1" id="KW-0812">Transmembrane</keyword>
<dbReference type="Gene3D" id="3.30.450.20">
    <property type="entry name" value="PAS domain"/>
    <property type="match status" value="5"/>
</dbReference>
<feature type="domain" description="HAMP" evidence="4">
    <location>
        <begin position="230"/>
        <end position="281"/>
    </location>
</feature>
<dbReference type="SMART" id="SM00304">
    <property type="entry name" value="HAMP"/>
    <property type="match status" value="1"/>
</dbReference>
<reference evidence="6" key="1">
    <citation type="submission" date="2022-11" db="EMBL/GenBank/DDBJ databases">
        <title>Methylomonas rapida sp. nov., Carotenoid-Producing Obligate Methanotrophs with High Growth Characteristics and Biotechnological Potential.</title>
        <authorList>
            <person name="Tikhonova E.N."/>
            <person name="Suleimanov R.Z."/>
            <person name="Miroshnikov K."/>
            <person name="Oshkin I.Y."/>
            <person name="Belova S.E."/>
            <person name="Danilova O.V."/>
            <person name="Ashikhmin A."/>
            <person name="Konopkin A."/>
            <person name="But S.Y."/>
            <person name="Khmelenina V.N."/>
            <person name="Kuznetsov N."/>
            <person name="Pimenov N.V."/>
            <person name="Dedysh S.N."/>
        </authorList>
    </citation>
    <scope>NUCLEOTIDE SEQUENCE</scope>
    <source>
        <strain evidence="6">MP1</strain>
    </source>
</reference>
<dbReference type="InterPro" id="IPR001610">
    <property type="entry name" value="PAC"/>
</dbReference>
<dbReference type="CDD" id="cd06225">
    <property type="entry name" value="HAMP"/>
    <property type="match status" value="1"/>
</dbReference>
<dbReference type="CDD" id="cd00130">
    <property type="entry name" value="PAS"/>
    <property type="match status" value="4"/>
</dbReference>
<dbReference type="PANTHER" id="PTHR44757:SF2">
    <property type="entry name" value="BIOFILM ARCHITECTURE MAINTENANCE PROTEIN MBAA"/>
    <property type="match status" value="1"/>
</dbReference>
<feature type="domain" description="PAC" evidence="3">
    <location>
        <begin position="492"/>
        <end position="544"/>
    </location>
</feature>
<dbReference type="InterPro" id="IPR052155">
    <property type="entry name" value="Biofilm_reg_signaling"/>
</dbReference>
<feature type="domain" description="PAC" evidence="3">
    <location>
        <begin position="863"/>
        <end position="915"/>
    </location>
</feature>
<dbReference type="SUPFAM" id="SSF55073">
    <property type="entry name" value="Nucleotide cyclase"/>
    <property type="match status" value="1"/>
</dbReference>
<dbReference type="InterPro" id="IPR035965">
    <property type="entry name" value="PAS-like_dom_sf"/>
</dbReference>
<feature type="domain" description="PAS" evidence="2">
    <location>
        <begin position="449"/>
        <end position="490"/>
    </location>
</feature>
<dbReference type="Pfam" id="PF11845">
    <property type="entry name" value="Tll0287-like"/>
    <property type="match status" value="1"/>
</dbReference>
<dbReference type="SMART" id="SM00091">
    <property type="entry name" value="PAS"/>
    <property type="match status" value="5"/>
</dbReference>
<dbReference type="EMBL" id="CP113517">
    <property type="protein sequence ID" value="WAR46633.1"/>
    <property type="molecule type" value="Genomic_DNA"/>
</dbReference>
<dbReference type="Pfam" id="PF08447">
    <property type="entry name" value="PAS_3"/>
    <property type="match status" value="2"/>
</dbReference>
<organism evidence="6 7">
    <name type="scientific">Methylomonas rapida</name>
    <dbReference type="NCBI Taxonomy" id="2963939"/>
    <lineage>
        <taxon>Bacteria</taxon>
        <taxon>Pseudomonadati</taxon>
        <taxon>Pseudomonadota</taxon>
        <taxon>Gammaproteobacteria</taxon>
        <taxon>Methylococcales</taxon>
        <taxon>Methylococcaceae</taxon>
        <taxon>Methylomonas</taxon>
    </lineage>
</organism>
<keyword evidence="1" id="KW-1133">Transmembrane helix</keyword>
<dbReference type="Pfam" id="PF00990">
    <property type="entry name" value="GGDEF"/>
    <property type="match status" value="1"/>
</dbReference>
<keyword evidence="7" id="KW-1185">Reference proteome</keyword>
<gene>
    <name evidence="6" type="ORF">NM686_008990</name>
</gene>
<dbReference type="Gene3D" id="3.30.70.270">
    <property type="match status" value="1"/>
</dbReference>
<accession>A0ABY7GQ58</accession>
<dbReference type="PROSITE" id="PS50885">
    <property type="entry name" value="HAMP"/>
    <property type="match status" value="1"/>
</dbReference>
<dbReference type="RefSeq" id="WP_255187545.1">
    <property type="nucleotide sequence ID" value="NZ_CP113517.1"/>
</dbReference>
<evidence type="ECO:0000313" key="6">
    <source>
        <dbReference type="EMBL" id="WAR46633.1"/>
    </source>
</evidence>
<proteinExistence type="predicted"/>
<dbReference type="InterPro" id="IPR021796">
    <property type="entry name" value="Tll0287-like_dom"/>
</dbReference>
<dbReference type="InterPro" id="IPR013656">
    <property type="entry name" value="PAS_4"/>
</dbReference>
<dbReference type="PROSITE" id="PS50113">
    <property type="entry name" value="PAC"/>
    <property type="match status" value="4"/>
</dbReference>
<dbReference type="Pfam" id="PF08448">
    <property type="entry name" value="PAS_4"/>
    <property type="match status" value="1"/>
</dbReference>
<dbReference type="NCBIfam" id="TIGR00254">
    <property type="entry name" value="GGDEF"/>
    <property type="match status" value="1"/>
</dbReference>
<feature type="transmembrane region" description="Helical" evidence="1">
    <location>
        <begin position="206"/>
        <end position="228"/>
    </location>
</feature>
<dbReference type="Pfam" id="PF00672">
    <property type="entry name" value="HAMP"/>
    <property type="match status" value="1"/>
</dbReference>
<sequence>MTLKRRFHLLIGSALALGFFVFGLLAYQNEKKEAEANLLASVEHIRNLLMSTRRVYHHQFIDSGLPLNDETLGFLPAHALGRISNDLANWDKTGFSFNNVSDQARNPQNQADAIEMAAIDYFRQYPQDELRFVPFTDSNGKAFYHYARPIWVETYCLSCHGERHKAPDAVRQRYNAAYNYQAGELRGILSIKIPAATLQEQLQHKFLFTLSWSGSTLVLLWLLIGFLVRRHILQPLSALRDGIGALTSGNYAGNLSNLPDEFGAIGRAFDRMATSLTEQRQHLAASEQRFRLLATTATDAIILADDEDRILFWNKGAEHCFGYTQAEMLERPIRNIIPERFREQYQSALHGIRADGDSSHHFGGIFELAALHRNGTEIPVEIALNSWLGEGKQYFVTILRDISERKRIEHALRESENRFHHIASLTNDLIYSCYRAEDRLFRFHWIGGNAERLFGYSIEELMARGCWRSFVVNEDQPLFATHVTNLLPGESSGTILRIRHRDGSLRYLCCHSQVEENGEHGCHRLFGALQDITERKNFEVSLQESENRFRSLANSAPVLIWVAEPDKRCSWFNHTWLEYTGRSLLQEYGNGWQAGIHPEDLDYCLDTYRARFDTRMQFQMEYRLRGRDGEYRWFIDVGKPRYDEHGQFLGYIGMLTGIDERKQIEAAMHFRQFSLDHCGEEVFWIDQNGRILDANLAACQKLGFTHDEITQLTVAQVDADFPFAEWPHHWLELKRRKSLRFESKHRHKNGHVFPIEVVANYFEYGGKAYNCALVRDISERKTFEDALKEKTDFLNTILNSEPECVKVLDQDLQLLEMNQTGLKLLEVDHIGAARQYGLINFVLPEFRPAFKKLHGQVFQGKTGTLEFIIEGQRGSRYWMDMHAAPLFDENGKVKAMVAVTRDISDRISLLQELEYQAQIDFLTGLANRRHFLALAEQELSRSQRYDTWVSLLMMDIDFFKNINDSYGHKAGDQVLQTLAGVCKSMLREIDVIGRMGGEEFAILLPETTGERAVSVANRLRHELENTRVSIADQNTPIQFTVSIGVATLATPEATLESMLQEADKALYLAKNSGRNKVFAAFDPRE</sequence>
<dbReference type="PROSITE" id="PS50112">
    <property type="entry name" value="PAS"/>
    <property type="match status" value="2"/>
</dbReference>
<evidence type="ECO:0000259" key="5">
    <source>
        <dbReference type="PROSITE" id="PS50887"/>
    </source>
</evidence>
<evidence type="ECO:0000259" key="4">
    <source>
        <dbReference type="PROSITE" id="PS50885"/>
    </source>
</evidence>
<dbReference type="InterPro" id="IPR000700">
    <property type="entry name" value="PAS-assoc_C"/>
</dbReference>
<dbReference type="SMART" id="SM00086">
    <property type="entry name" value="PAC"/>
    <property type="match status" value="5"/>
</dbReference>
<feature type="domain" description="PAC" evidence="3">
    <location>
        <begin position="618"/>
        <end position="670"/>
    </location>
</feature>
<feature type="domain" description="PAC" evidence="3">
    <location>
        <begin position="364"/>
        <end position="414"/>
    </location>
</feature>
<dbReference type="SMART" id="SM00267">
    <property type="entry name" value="GGDEF"/>
    <property type="match status" value="1"/>
</dbReference>
<dbReference type="InterPro" id="IPR000160">
    <property type="entry name" value="GGDEF_dom"/>
</dbReference>
<evidence type="ECO:0000313" key="7">
    <source>
        <dbReference type="Proteomes" id="UP001162780"/>
    </source>
</evidence>
<protein>
    <submittedName>
        <fullName evidence="6">PAS domain S-box protein</fullName>
    </submittedName>
</protein>
<feature type="transmembrane region" description="Helical" evidence="1">
    <location>
        <begin position="6"/>
        <end position="27"/>
    </location>
</feature>
<dbReference type="NCBIfam" id="TIGR00229">
    <property type="entry name" value="sensory_box"/>
    <property type="match status" value="5"/>
</dbReference>